<reference evidence="1 2" key="1">
    <citation type="submission" date="2019-01" db="EMBL/GenBank/DDBJ databases">
        <title>A draft genome assembly of the solar-powered sea slug Elysia chlorotica.</title>
        <authorList>
            <person name="Cai H."/>
            <person name="Li Q."/>
            <person name="Fang X."/>
            <person name="Li J."/>
            <person name="Curtis N.E."/>
            <person name="Altenburger A."/>
            <person name="Shibata T."/>
            <person name="Feng M."/>
            <person name="Maeda T."/>
            <person name="Schwartz J.A."/>
            <person name="Shigenobu S."/>
            <person name="Lundholm N."/>
            <person name="Nishiyama T."/>
            <person name="Yang H."/>
            <person name="Hasebe M."/>
            <person name="Li S."/>
            <person name="Pierce S.K."/>
            <person name="Wang J."/>
        </authorList>
    </citation>
    <scope>NUCLEOTIDE SEQUENCE [LARGE SCALE GENOMIC DNA]</scope>
    <source>
        <strain evidence="1">EC2010</strain>
        <tissue evidence="1">Whole organism of an adult</tissue>
    </source>
</reference>
<comment type="caution">
    <text evidence="1">The sequence shown here is derived from an EMBL/GenBank/DDBJ whole genome shotgun (WGS) entry which is preliminary data.</text>
</comment>
<protein>
    <submittedName>
        <fullName evidence="1">Uncharacterized protein</fullName>
    </submittedName>
</protein>
<keyword evidence="2" id="KW-1185">Reference proteome</keyword>
<accession>A0A3S1AWT3</accession>
<dbReference type="Proteomes" id="UP000271974">
    <property type="component" value="Unassembled WGS sequence"/>
</dbReference>
<organism evidence="1 2">
    <name type="scientific">Elysia chlorotica</name>
    <name type="common">Eastern emerald elysia</name>
    <name type="synonym">Sea slug</name>
    <dbReference type="NCBI Taxonomy" id="188477"/>
    <lineage>
        <taxon>Eukaryota</taxon>
        <taxon>Metazoa</taxon>
        <taxon>Spiralia</taxon>
        <taxon>Lophotrochozoa</taxon>
        <taxon>Mollusca</taxon>
        <taxon>Gastropoda</taxon>
        <taxon>Heterobranchia</taxon>
        <taxon>Euthyneura</taxon>
        <taxon>Panpulmonata</taxon>
        <taxon>Sacoglossa</taxon>
        <taxon>Placobranchoidea</taxon>
        <taxon>Plakobranchidae</taxon>
        <taxon>Elysia</taxon>
    </lineage>
</organism>
<dbReference type="AlphaFoldDB" id="A0A3S1AWT3"/>
<evidence type="ECO:0000313" key="1">
    <source>
        <dbReference type="EMBL" id="RUS74252.1"/>
    </source>
</evidence>
<proteinExistence type="predicted"/>
<gene>
    <name evidence="1" type="ORF">EGW08_017990</name>
</gene>
<name>A0A3S1AWT3_ELYCH</name>
<sequence length="114" mass="13660">MNKLKSYWQSMCSNKFTRRTDSSGRALAFTSEGSRFDPRNYDIHYLFNFSPYWLGQFNVNVNRLRRIFPTTVVSRLYCILLRRVVSYCDVVLTAQDIYFDVIFIDLFIYLSVYM</sequence>
<evidence type="ECO:0000313" key="2">
    <source>
        <dbReference type="Proteomes" id="UP000271974"/>
    </source>
</evidence>
<dbReference type="EMBL" id="RQTK01000851">
    <property type="protein sequence ID" value="RUS74252.1"/>
    <property type="molecule type" value="Genomic_DNA"/>
</dbReference>